<proteinExistence type="inferred from homology"/>
<evidence type="ECO:0000256" key="1">
    <source>
        <dbReference type="ARBA" id="ARBA00009518"/>
    </source>
</evidence>
<keyword evidence="10" id="KW-0233">DNA recombination</keyword>
<evidence type="ECO:0000256" key="8">
    <source>
        <dbReference type="ARBA" id="ARBA00022842"/>
    </source>
</evidence>
<dbReference type="FunFam" id="3.30.420.10:FF:000002">
    <property type="entry name" value="Crossover junction endodeoxyribonuclease RuvC"/>
    <property type="match status" value="1"/>
</dbReference>
<keyword evidence="5" id="KW-0255">Endonuclease</keyword>
<keyword evidence="8" id="KW-0460">Magnesium</keyword>
<evidence type="ECO:0000256" key="5">
    <source>
        <dbReference type="ARBA" id="ARBA00022759"/>
    </source>
</evidence>
<dbReference type="InterPro" id="IPR036397">
    <property type="entry name" value="RNaseH_sf"/>
</dbReference>
<evidence type="ECO:0000256" key="4">
    <source>
        <dbReference type="ARBA" id="ARBA00022723"/>
    </source>
</evidence>
<dbReference type="EC" id="3.1.22.4" evidence="12"/>
<dbReference type="PANTHER" id="PTHR30194:SF3">
    <property type="entry name" value="CROSSOVER JUNCTION ENDODEOXYRIBONUCLEASE RUVC"/>
    <property type="match status" value="1"/>
</dbReference>
<protein>
    <submittedName>
        <fullName evidence="12">Crossover junction endodeoxyribonuclease RuvC</fullName>
        <ecNumber evidence="12">3.1.22.4</ecNumber>
    </submittedName>
</protein>
<dbReference type="InterPro" id="IPR002176">
    <property type="entry name" value="X-over_junc_endoDNase_RuvC"/>
</dbReference>
<keyword evidence="6" id="KW-0227">DNA damage</keyword>
<dbReference type="HAMAP" id="MF_00034">
    <property type="entry name" value="RuvC"/>
    <property type="match status" value="1"/>
</dbReference>
<dbReference type="GO" id="GO:0046872">
    <property type="term" value="F:metal ion binding"/>
    <property type="evidence" value="ECO:0007669"/>
    <property type="project" value="UniProtKB-KW"/>
</dbReference>
<evidence type="ECO:0000256" key="2">
    <source>
        <dbReference type="ARBA" id="ARBA00022490"/>
    </source>
</evidence>
<dbReference type="InterPro" id="IPR020563">
    <property type="entry name" value="X-over_junc_endoDNase_Mg_BS"/>
</dbReference>
<keyword evidence="7 12" id="KW-0378">Hydrolase</keyword>
<dbReference type="Pfam" id="PF02075">
    <property type="entry name" value="RuvC"/>
    <property type="match status" value="1"/>
</dbReference>
<evidence type="ECO:0000256" key="3">
    <source>
        <dbReference type="ARBA" id="ARBA00022722"/>
    </source>
</evidence>
<dbReference type="AlphaFoldDB" id="A0A3B1C962"/>
<dbReference type="InterPro" id="IPR012337">
    <property type="entry name" value="RNaseH-like_sf"/>
</dbReference>
<gene>
    <name evidence="12" type="ORF">MNBD_IGNAVI01-2317</name>
</gene>
<dbReference type="GO" id="GO:0006310">
    <property type="term" value="P:DNA recombination"/>
    <property type="evidence" value="ECO:0007669"/>
    <property type="project" value="UniProtKB-KW"/>
</dbReference>
<keyword evidence="2" id="KW-0963">Cytoplasm</keyword>
<organism evidence="12">
    <name type="scientific">hydrothermal vent metagenome</name>
    <dbReference type="NCBI Taxonomy" id="652676"/>
    <lineage>
        <taxon>unclassified sequences</taxon>
        <taxon>metagenomes</taxon>
        <taxon>ecological metagenomes</taxon>
    </lineage>
</organism>
<evidence type="ECO:0000256" key="6">
    <source>
        <dbReference type="ARBA" id="ARBA00022763"/>
    </source>
</evidence>
<evidence type="ECO:0000256" key="9">
    <source>
        <dbReference type="ARBA" id="ARBA00023125"/>
    </source>
</evidence>
<sequence length="178" mass="19874">MTIIGVDPGSIITGFGIIQFKNNSLAYIHSGIIKTPKIKEVPPRLEMIYDELDRLIKIYKPDHFSIETAFYAKNIQSVMKIGYVRGVSLLAAVHNKLEISEYSPREIKKSVVGNGGASKEQVQFMIKKLMNINQTMLKFDESDALAIAICHAFKSNSPVKSGGSWKKFIEANPDKVIE</sequence>
<name>A0A3B1C962_9ZZZZ</name>
<comment type="similarity">
    <text evidence="1">Belongs to the RuvC family.</text>
</comment>
<evidence type="ECO:0000256" key="10">
    <source>
        <dbReference type="ARBA" id="ARBA00023172"/>
    </source>
</evidence>
<dbReference type="GO" id="GO:0003677">
    <property type="term" value="F:DNA binding"/>
    <property type="evidence" value="ECO:0007669"/>
    <property type="project" value="UniProtKB-KW"/>
</dbReference>
<dbReference type="Gene3D" id="3.30.420.10">
    <property type="entry name" value="Ribonuclease H-like superfamily/Ribonuclease H"/>
    <property type="match status" value="1"/>
</dbReference>
<evidence type="ECO:0000256" key="7">
    <source>
        <dbReference type="ARBA" id="ARBA00022801"/>
    </source>
</evidence>
<dbReference type="SUPFAM" id="SSF53098">
    <property type="entry name" value="Ribonuclease H-like"/>
    <property type="match status" value="1"/>
</dbReference>
<keyword evidence="11" id="KW-0234">DNA repair</keyword>
<dbReference type="CDD" id="cd16962">
    <property type="entry name" value="RuvC"/>
    <property type="match status" value="1"/>
</dbReference>
<dbReference type="NCBIfam" id="TIGR00228">
    <property type="entry name" value="ruvC"/>
    <property type="match status" value="1"/>
</dbReference>
<evidence type="ECO:0000256" key="11">
    <source>
        <dbReference type="ARBA" id="ARBA00023204"/>
    </source>
</evidence>
<dbReference type="PANTHER" id="PTHR30194">
    <property type="entry name" value="CROSSOVER JUNCTION ENDODEOXYRIBONUCLEASE RUVC"/>
    <property type="match status" value="1"/>
</dbReference>
<dbReference type="PRINTS" id="PR00696">
    <property type="entry name" value="RSOLVASERUVC"/>
</dbReference>
<dbReference type="EMBL" id="UOGD01000008">
    <property type="protein sequence ID" value="VAX15205.1"/>
    <property type="molecule type" value="Genomic_DNA"/>
</dbReference>
<dbReference type="PROSITE" id="PS01321">
    <property type="entry name" value="RUVC"/>
    <property type="match status" value="1"/>
</dbReference>
<reference evidence="12" key="1">
    <citation type="submission" date="2018-06" db="EMBL/GenBank/DDBJ databases">
        <authorList>
            <person name="Zhirakovskaya E."/>
        </authorList>
    </citation>
    <scope>NUCLEOTIDE SEQUENCE</scope>
</reference>
<dbReference type="GO" id="GO:0006281">
    <property type="term" value="P:DNA repair"/>
    <property type="evidence" value="ECO:0007669"/>
    <property type="project" value="UniProtKB-KW"/>
</dbReference>
<dbReference type="GO" id="GO:0008821">
    <property type="term" value="F:crossover junction DNA endonuclease activity"/>
    <property type="evidence" value="ECO:0007669"/>
    <property type="project" value="InterPro"/>
</dbReference>
<accession>A0A3B1C962</accession>
<evidence type="ECO:0000313" key="12">
    <source>
        <dbReference type="EMBL" id="VAX15205.1"/>
    </source>
</evidence>
<keyword evidence="4" id="KW-0479">Metal-binding</keyword>
<keyword evidence="9" id="KW-0238">DNA-binding</keyword>
<keyword evidence="3" id="KW-0540">Nuclease</keyword>